<gene>
    <name evidence="13" type="primary">8234005</name>
    <name evidence="11" type="synonym">MED9</name>
    <name evidence="12" type="ORF">Phum_PHUM405840</name>
</gene>
<dbReference type="InterPro" id="IPR039242">
    <property type="entry name" value="MED9_metazoa"/>
</dbReference>
<dbReference type="AlphaFoldDB" id="E0VRW7"/>
<evidence type="ECO:0000256" key="1">
    <source>
        <dbReference type="ARBA" id="ARBA00004123"/>
    </source>
</evidence>
<evidence type="ECO:0000313" key="14">
    <source>
        <dbReference type="Proteomes" id="UP000009046"/>
    </source>
</evidence>
<dbReference type="EMBL" id="AAZO01004840">
    <property type="status" value="NOT_ANNOTATED_CDS"/>
    <property type="molecule type" value="Genomic_DNA"/>
</dbReference>
<dbReference type="EMBL" id="DS235577">
    <property type="protein sequence ID" value="EEB16123.1"/>
    <property type="molecule type" value="Genomic_DNA"/>
</dbReference>
<comment type="subunit">
    <text evidence="11">Component of the Mediator complex.</text>
</comment>
<name>E0VRW7_PEDHC</name>
<dbReference type="STRING" id="121224.E0VRW7"/>
<evidence type="ECO:0000256" key="10">
    <source>
        <dbReference type="ARBA" id="ARBA00031260"/>
    </source>
</evidence>
<evidence type="ECO:0000256" key="11">
    <source>
        <dbReference type="RuleBase" id="RU364145"/>
    </source>
</evidence>
<dbReference type="InterPro" id="IPR037212">
    <property type="entry name" value="Med7/Med21-like"/>
</dbReference>
<keyword evidence="8 11" id="KW-0539">Nucleus</keyword>
<dbReference type="CTD" id="8234005"/>
<evidence type="ECO:0000256" key="8">
    <source>
        <dbReference type="ARBA" id="ARBA00023242"/>
    </source>
</evidence>
<keyword evidence="6 11" id="KW-0010">Activator</keyword>
<comment type="function">
    <text evidence="9 11">Component of the Mediator complex, a coactivator involved in the regulated transcription of nearly all RNA polymerase II-dependent genes. Mediator functions as a bridge to convey information from gene-specific regulatory proteins to the basal RNA polymerase II transcription machinery. Mediator is recruited to promoters by direct interactions with regulatory proteins and serves as a scaffold for the assembly of a functional preinitiation complex with RNA polymerase II and the general transcription factors.</text>
</comment>
<dbReference type="Pfam" id="PF07544">
    <property type="entry name" value="Med9"/>
    <property type="match status" value="1"/>
</dbReference>
<keyword evidence="5" id="KW-0175">Coiled coil</keyword>
<reference evidence="12" key="2">
    <citation type="submission" date="2007-04" db="EMBL/GenBank/DDBJ databases">
        <title>The genome of the human body louse.</title>
        <authorList>
            <consortium name="The Human Body Louse Genome Consortium"/>
            <person name="Kirkness E."/>
            <person name="Walenz B."/>
            <person name="Hass B."/>
            <person name="Bruggner R."/>
            <person name="Strausberg R."/>
        </authorList>
    </citation>
    <scope>NUCLEOTIDE SEQUENCE</scope>
    <source>
        <strain evidence="12">USDA</strain>
    </source>
</reference>
<evidence type="ECO:0000313" key="12">
    <source>
        <dbReference type="EMBL" id="EEB16123.1"/>
    </source>
</evidence>
<dbReference type="RefSeq" id="XP_002428861.1">
    <property type="nucleotide sequence ID" value="XM_002428816.1"/>
</dbReference>
<evidence type="ECO:0000256" key="7">
    <source>
        <dbReference type="ARBA" id="ARBA00023163"/>
    </source>
</evidence>
<dbReference type="InterPro" id="IPR011425">
    <property type="entry name" value="Med9"/>
</dbReference>
<evidence type="ECO:0000313" key="13">
    <source>
        <dbReference type="EnsemblMetazoa" id="PHUM405840-PA"/>
    </source>
</evidence>
<comment type="subcellular location">
    <subcellularLocation>
        <location evidence="1 11">Nucleus</location>
    </subcellularLocation>
</comment>
<dbReference type="GO" id="GO:0016592">
    <property type="term" value="C:mediator complex"/>
    <property type="evidence" value="ECO:0007669"/>
    <property type="project" value="InterPro"/>
</dbReference>
<evidence type="ECO:0000256" key="4">
    <source>
        <dbReference type="ARBA" id="ARBA00023015"/>
    </source>
</evidence>
<dbReference type="OrthoDB" id="5950777at2759"/>
<dbReference type="EnsemblMetazoa" id="PHUM405840-RA">
    <property type="protein sequence ID" value="PHUM405840-PA"/>
    <property type="gene ID" value="PHUM405840"/>
</dbReference>
<protein>
    <recommendedName>
        <fullName evidence="3 11">Mediator of RNA polymerase II transcription subunit 9</fullName>
    </recommendedName>
    <alternativeName>
        <fullName evidence="10 11">Mediator complex subunit 9</fullName>
    </alternativeName>
</protein>
<reference evidence="12" key="1">
    <citation type="submission" date="2007-04" db="EMBL/GenBank/DDBJ databases">
        <title>Annotation of Pediculus humanus corporis strain USDA.</title>
        <authorList>
            <person name="Kirkness E."/>
            <person name="Hannick L."/>
            <person name="Hass B."/>
            <person name="Bruggner R."/>
            <person name="Lawson D."/>
            <person name="Bidwell S."/>
            <person name="Joardar V."/>
            <person name="Caler E."/>
            <person name="Walenz B."/>
            <person name="Inman J."/>
            <person name="Schobel S."/>
            <person name="Galinsky K."/>
            <person name="Amedeo P."/>
            <person name="Strausberg R."/>
        </authorList>
    </citation>
    <scope>NUCLEOTIDE SEQUENCE</scope>
    <source>
        <strain evidence="12">USDA</strain>
    </source>
</reference>
<dbReference type="InParanoid" id="E0VRW7"/>
<keyword evidence="4 11" id="KW-0805">Transcription regulation</keyword>
<dbReference type="PANTHER" id="PTHR20844">
    <property type="entry name" value="MEDIATOR OF RNA POLYMERASE II TRANSCRIPTION, SUBUNIT 9"/>
    <property type="match status" value="1"/>
</dbReference>
<accession>E0VRW7</accession>
<evidence type="ECO:0000256" key="2">
    <source>
        <dbReference type="ARBA" id="ARBA00008089"/>
    </source>
</evidence>
<dbReference type="VEuPathDB" id="VectorBase:PHUM405840"/>
<dbReference type="GeneID" id="8234005"/>
<reference evidence="13" key="3">
    <citation type="submission" date="2021-02" db="UniProtKB">
        <authorList>
            <consortium name="EnsemblMetazoa"/>
        </authorList>
    </citation>
    <scope>IDENTIFICATION</scope>
    <source>
        <strain evidence="13">USDA</strain>
    </source>
</reference>
<sequence length="189" mass="22342">MENLPNGQNNTNLNGCVEEEVDLEFLPLIYEIIKRDPAHDSSQKPRDSQDTSAKILELEKKLIQSRERVNQLPGIEHSQEEQLKQVENLRKQILLKKQLLNKYRNMCNFSMPKLILIILNNLMNNEQLVRKLADSYPMRRAAQLLVYFYHKNKETALEFKNLKQLNGLNLVQKLEKIYKELENKKKKLQ</sequence>
<keyword evidence="14" id="KW-1185">Reference proteome</keyword>
<evidence type="ECO:0000256" key="9">
    <source>
        <dbReference type="ARBA" id="ARBA00025687"/>
    </source>
</evidence>
<proteinExistence type="inferred from homology"/>
<dbReference type="Proteomes" id="UP000009046">
    <property type="component" value="Unassembled WGS sequence"/>
</dbReference>
<dbReference type="eggNOG" id="ENOG502S47C">
    <property type="taxonomic scope" value="Eukaryota"/>
</dbReference>
<dbReference type="SUPFAM" id="SSF140718">
    <property type="entry name" value="Mediator hinge subcomplex-like"/>
    <property type="match status" value="1"/>
</dbReference>
<dbReference type="GO" id="GO:0006357">
    <property type="term" value="P:regulation of transcription by RNA polymerase II"/>
    <property type="evidence" value="ECO:0007669"/>
    <property type="project" value="InterPro"/>
</dbReference>
<evidence type="ECO:0000256" key="3">
    <source>
        <dbReference type="ARBA" id="ARBA00020636"/>
    </source>
</evidence>
<dbReference type="GO" id="GO:0003712">
    <property type="term" value="F:transcription coregulator activity"/>
    <property type="evidence" value="ECO:0007669"/>
    <property type="project" value="InterPro"/>
</dbReference>
<dbReference type="HOGENOM" id="CLU_105568_0_0_1"/>
<organism>
    <name type="scientific">Pediculus humanus subsp. corporis</name>
    <name type="common">Body louse</name>
    <dbReference type="NCBI Taxonomy" id="121224"/>
    <lineage>
        <taxon>Eukaryota</taxon>
        <taxon>Metazoa</taxon>
        <taxon>Ecdysozoa</taxon>
        <taxon>Arthropoda</taxon>
        <taxon>Hexapoda</taxon>
        <taxon>Insecta</taxon>
        <taxon>Pterygota</taxon>
        <taxon>Neoptera</taxon>
        <taxon>Paraneoptera</taxon>
        <taxon>Psocodea</taxon>
        <taxon>Troctomorpha</taxon>
        <taxon>Phthiraptera</taxon>
        <taxon>Anoplura</taxon>
        <taxon>Pediculidae</taxon>
        <taxon>Pediculus</taxon>
    </lineage>
</organism>
<evidence type="ECO:0000256" key="5">
    <source>
        <dbReference type="ARBA" id="ARBA00023054"/>
    </source>
</evidence>
<dbReference type="PANTHER" id="PTHR20844:SF0">
    <property type="entry name" value="MEDIATOR OF RNA POLYMERASE II TRANSCRIPTION SUBUNIT 9"/>
    <property type="match status" value="1"/>
</dbReference>
<keyword evidence="7 11" id="KW-0804">Transcription</keyword>
<dbReference type="KEGG" id="phu:Phum_PHUM405840"/>
<comment type="similarity">
    <text evidence="2 11">Belongs to the Mediator complex subunit 9 family.</text>
</comment>
<evidence type="ECO:0000256" key="6">
    <source>
        <dbReference type="ARBA" id="ARBA00023159"/>
    </source>
</evidence>